<dbReference type="Proteomes" id="UP000269721">
    <property type="component" value="Unassembled WGS sequence"/>
</dbReference>
<organism evidence="2 3">
    <name type="scientific">Blyttiomyces helicus</name>
    <dbReference type="NCBI Taxonomy" id="388810"/>
    <lineage>
        <taxon>Eukaryota</taxon>
        <taxon>Fungi</taxon>
        <taxon>Fungi incertae sedis</taxon>
        <taxon>Chytridiomycota</taxon>
        <taxon>Chytridiomycota incertae sedis</taxon>
        <taxon>Chytridiomycetes</taxon>
        <taxon>Chytridiomycetes incertae sedis</taxon>
        <taxon>Blyttiomyces</taxon>
    </lineage>
</organism>
<evidence type="ECO:0000313" key="3">
    <source>
        <dbReference type="Proteomes" id="UP000269721"/>
    </source>
</evidence>
<dbReference type="AlphaFoldDB" id="A0A4P9WP09"/>
<feature type="non-terminal residue" evidence="2">
    <location>
        <position position="435"/>
    </location>
</feature>
<keyword evidence="1" id="KW-0732">Signal</keyword>
<dbReference type="EMBL" id="KZ994606">
    <property type="protein sequence ID" value="RKO92516.1"/>
    <property type="molecule type" value="Genomic_DNA"/>
</dbReference>
<gene>
    <name evidence="2" type="ORF">BDK51DRAFT_29279</name>
</gene>
<reference evidence="3" key="1">
    <citation type="journal article" date="2018" name="Nat. Microbiol.">
        <title>Leveraging single-cell genomics to expand the fungal tree of life.</title>
        <authorList>
            <person name="Ahrendt S.R."/>
            <person name="Quandt C.A."/>
            <person name="Ciobanu D."/>
            <person name="Clum A."/>
            <person name="Salamov A."/>
            <person name="Andreopoulos B."/>
            <person name="Cheng J.F."/>
            <person name="Woyke T."/>
            <person name="Pelin A."/>
            <person name="Henrissat B."/>
            <person name="Reynolds N.K."/>
            <person name="Benny G.L."/>
            <person name="Smith M.E."/>
            <person name="James T.Y."/>
            <person name="Grigoriev I.V."/>
        </authorList>
    </citation>
    <scope>NUCLEOTIDE SEQUENCE [LARGE SCALE GENOMIC DNA]</scope>
</reference>
<feature type="signal peptide" evidence="1">
    <location>
        <begin position="1"/>
        <end position="21"/>
    </location>
</feature>
<dbReference type="OrthoDB" id="2185090at2759"/>
<proteinExistence type="predicted"/>
<evidence type="ECO:0000313" key="2">
    <source>
        <dbReference type="EMBL" id="RKO92516.1"/>
    </source>
</evidence>
<accession>A0A4P9WP09</accession>
<sequence>MLPSMLCACSVAILFATVVVPQDENNPNNVLWLIQKAMGTAVGDMQGALNTMLEPKFVSIVTLPGSTTKIAASCRLPWLPPGAALVSFGYAIADMIQGGMDANLVPGIIWVFPPEGSNLQLCGYNSRSYQLQYHLTLLVINVDSTTNAFRVLDPHVSASPLEITAWIGQISNVAAISVCIPLALFPTSICFVARGPLGRVAGTLFNSNKDQLLPAGFDLETTFLASNPPSPPVIDAGTPSLLNTFPIASSLGSHPPWLFTSLGAGASVISPPALAGSPIARIWRRLKTINFPVQFSATRPYSQFKKPMDENLSNKVKDWAPEFILLLLGTFRKYFDNNHKLTITCELQKQVEEEKCDKNPILEFIQTQLKPSKHNNHLHCVFEHFERWYAENGDRAKKIPLRSFKKTLERTTVLHEKEEHSFDFKMQKINGCYRK</sequence>
<protein>
    <submittedName>
        <fullName evidence="2">Uncharacterized protein</fullName>
    </submittedName>
</protein>
<keyword evidence="3" id="KW-1185">Reference proteome</keyword>
<name>A0A4P9WP09_9FUNG</name>
<evidence type="ECO:0000256" key="1">
    <source>
        <dbReference type="SAM" id="SignalP"/>
    </source>
</evidence>
<feature type="chain" id="PRO_5020403931" evidence="1">
    <location>
        <begin position="22"/>
        <end position="435"/>
    </location>
</feature>